<evidence type="ECO:0000259" key="2">
    <source>
        <dbReference type="Pfam" id="PF03313"/>
    </source>
</evidence>
<name>A0A9D9I2X2_9BACT</name>
<dbReference type="Proteomes" id="UP000823597">
    <property type="component" value="Unassembled WGS sequence"/>
</dbReference>
<reference evidence="3" key="1">
    <citation type="submission" date="2020-10" db="EMBL/GenBank/DDBJ databases">
        <authorList>
            <person name="Gilroy R."/>
        </authorList>
    </citation>
    <scope>NUCLEOTIDE SEQUENCE</scope>
    <source>
        <strain evidence="3">10037</strain>
    </source>
</reference>
<dbReference type="HAMAP" id="MF_01845">
    <property type="entry name" value="UPF0597"/>
    <property type="match status" value="1"/>
</dbReference>
<accession>A0A9D9I2X2</accession>
<evidence type="ECO:0000313" key="4">
    <source>
        <dbReference type="Proteomes" id="UP000823597"/>
    </source>
</evidence>
<comment type="caution">
    <text evidence="3">The sequence shown here is derived from an EMBL/GenBank/DDBJ whole genome shotgun (WGS) entry which is preliminary data.</text>
</comment>
<dbReference type="PANTHER" id="PTHR30501">
    <property type="entry name" value="UPF0597 PROTEIN YHAM"/>
    <property type="match status" value="1"/>
</dbReference>
<dbReference type="AlphaFoldDB" id="A0A9D9I2X2"/>
<organism evidence="3 4">
    <name type="scientific">Candidatus Merdivivens pullistercoris</name>
    <dbReference type="NCBI Taxonomy" id="2840873"/>
    <lineage>
        <taxon>Bacteria</taxon>
        <taxon>Pseudomonadati</taxon>
        <taxon>Bacteroidota</taxon>
        <taxon>Bacteroidia</taxon>
        <taxon>Bacteroidales</taxon>
        <taxon>Muribaculaceae</taxon>
        <taxon>Muribaculaceae incertae sedis</taxon>
        <taxon>Candidatus Merdivivens</taxon>
    </lineage>
</organism>
<evidence type="ECO:0000313" key="3">
    <source>
        <dbReference type="EMBL" id="MBO8464622.1"/>
    </source>
</evidence>
<dbReference type="PIRSF" id="PIRSF006054">
    <property type="entry name" value="UCP006054"/>
    <property type="match status" value="1"/>
</dbReference>
<gene>
    <name evidence="3" type="ORF">IAB93_01335</name>
</gene>
<proteinExistence type="inferred from homology"/>
<comment type="similarity">
    <text evidence="1">Belongs to the UPF0597 family.</text>
</comment>
<dbReference type="PANTHER" id="PTHR30501:SF2">
    <property type="entry name" value="UPF0597 PROTEIN YHAM"/>
    <property type="match status" value="1"/>
</dbReference>
<dbReference type="GO" id="GO:0080146">
    <property type="term" value="F:L-cysteine desulfhydrase activity"/>
    <property type="evidence" value="ECO:0007669"/>
    <property type="project" value="TreeGrafter"/>
</dbReference>
<sequence length="450" mass="47393">MIKRSDNCLAPERRKEIIELIRKEVKPALGCTEPIAVALAVAKSAETACNGNRHEMLMRPDSKLKVAVSGNILKNGMGVGIPGTGMVGLHIAAALGAVCGKSEYGLEVLKDLTPATIEEAKKLTEGGKVEILLAQTDKKLYVEASVIAGGHTATTRIEDDHDHITEVTLDGKPLHQASAKDNKGTTNEAAEGKTTLDYHLTVKEIYDFATTVPYDEISFILESRKLNLALAEDGLKHSYGLKVGRTILDSKLKPVFGDDFLSFAMAMTAAASDARMAGCTLPAMSNSGSGNQGITVTMPVIAYSLKNDTDDETLARALTLSHLIAIHIKGYLGKLSALCGCVIASTGSSCGLVLLNGGGYEEICSAIKNMIGNITGMVCDGAKVGCAMKVASGVSSSIQSAVLALNGISATEHDGIIDKDIEKTIRNVGRIGSVGMQRADNMILDIMVCK</sequence>
<evidence type="ECO:0000256" key="1">
    <source>
        <dbReference type="HAMAP-Rule" id="MF_01845"/>
    </source>
</evidence>
<dbReference type="Pfam" id="PF03313">
    <property type="entry name" value="SDH_alpha"/>
    <property type="match status" value="1"/>
</dbReference>
<protein>
    <recommendedName>
        <fullName evidence="1">UPF0597 protein IAB93_01335</fullName>
    </recommendedName>
</protein>
<reference evidence="3" key="2">
    <citation type="journal article" date="2021" name="PeerJ">
        <title>Extensive microbial diversity within the chicken gut microbiome revealed by metagenomics and culture.</title>
        <authorList>
            <person name="Gilroy R."/>
            <person name="Ravi A."/>
            <person name="Getino M."/>
            <person name="Pursley I."/>
            <person name="Horton D.L."/>
            <person name="Alikhan N.F."/>
            <person name="Baker D."/>
            <person name="Gharbi K."/>
            <person name="Hall N."/>
            <person name="Watson M."/>
            <person name="Adriaenssens E.M."/>
            <person name="Foster-Nyarko E."/>
            <person name="Jarju S."/>
            <person name="Secka A."/>
            <person name="Antonio M."/>
            <person name="Oren A."/>
            <person name="Chaudhuri R.R."/>
            <person name="La Ragione R."/>
            <person name="Hildebrand F."/>
            <person name="Pallen M.J."/>
        </authorList>
    </citation>
    <scope>NUCLEOTIDE SEQUENCE</scope>
    <source>
        <strain evidence="3">10037</strain>
    </source>
</reference>
<dbReference type="EMBL" id="JADIME010000014">
    <property type="protein sequence ID" value="MBO8464622.1"/>
    <property type="molecule type" value="Genomic_DNA"/>
</dbReference>
<dbReference type="InterPro" id="IPR021144">
    <property type="entry name" value="UPF0597"/>
</dbReference>
<dbReference type="InterPro" id="IPR005130">
    <property type="entry name" value="Ser_deHydtase-like_asu"/>
</dbReference>
<feature type="domain" description="Serine dehydratase-like alpha subunit" evidence="2">
    <location>
        <begin position="104"/>
        <end position="444"/>
    </location>
</feature>
<dbReference type="GO" id="GO:0019450">
    <property type="term" value="P:L-cysteine catabolic process to pyruvate"/>
    <property type="evidence" value="ECO:0007669"/>
    <property type="project" value="TreeGrafter"/>
</dbReference>